<dbReference type="InterPro" id="IPR029058">
    <property type="entry name" value="AB_hydrolase_fold"/>
</dbReference>
<proteinExistence type="predicted"/>
<sequence length="106" mass="11727">MANQTRGADARQDHYEGLIERQGSGSVEGNRLVPYPCDRPRNPARIRGSTRFPRTKREPSSAGCCQVTLRDEADPLRDEGEAYAAKLREAEVDVTTMRVLGCCTTS</sequence>
<name>A0A2X0KJZ0_9ACTN</name>
<comment type="caution">
    <text evidence="2">The sequence shown here is derived from an EMBL/GenBank/DDBJ whole genome shotgun (WGS) entry which is preliminary data.</text>
</comment>
<gene>
    <name evidence="2" type="ORF">DN069_03490</name>
</gene>
<evidence type="ECO:0000256" key="1">
    <source>
        <dbReference type="SAM" id="MobiDB-lite"/>
    </source>
</evidence>
<evidence type="ECO:0000313" key="3">
    <source>
        <dbReference type="Proteomes" id="UP000248889"/>
    </source>
</evidence>
<dbReference type="OrthoDB" id="9803828at2"/>
<protein>
    <submittedName>
        <fullName evidence="2">Uncharacterized protein</fullName>
    </submittedName>
</protein>
<evidence type="ECO:0000313" key="2">
    <source>
        <dbReference type="EMBL" id="RAG87030.1"/>
    </source>
</evidence>
<accession>A0A2X0KJZ0</accession>
<dbReference type="EMBL" id="QKYN01000014">
    <property type="protein sequence ID" value="RAG87030.1"/>
    <property type="molecule type" value="Genomic_DNA"/>
</dbReference>
<dbReference type="AlphaFoldDB" id="A0A2X0KJZ0"/>
<keyword evidence="3" id="KW-1185">Reference proteome</keyword>
<dbReference type="Gene3D" id="3.40.50.1820">
    <property type="entry name" value="alpha/beta hydrolase"/>
    <property type="match status" value="1"/>
</dbReference>
<dbReference type="Proteomes" id="UP000248889">
    <property type="component" value="Unassembled WGS sequence"/>
</dbReference>
<reference evidence="2 3" key="1">
    <citation type="submission" date="2018-06" db="EMBL/GenBank/DDBJ databases">
        <title>Streptacidiphilus pinicola sp. nov., isolated from pine grove soil.</title>
        <authorList>
            <person name="Roh S.G."/>
            <person name="Park S."/>
            <person name="Kim M.-K."/>
            <person name="Yun B.-R."/>
            <person name="Park J."/>
            <person name="Kim M.J."/>
            <person name="Kim Y.S."/>
            <person name="Kim S.B."/>
        </authorList>
    </citation>
    <scope>NUCLEOTIDE SEQUENCE [LARGE SCALE GENOMIC DNA]</scope>
    <source>
        <strain evidence="2 3">MMS16-CNU450</strain>
    </source>
</reference>
<feature type="region of interest" description="Disordered" evidence="1">
    <location>
        <begin position="19"/>
        <end position="64"/>
    </location>
</feature>
<organism evidence="2 3">
    <name type="scientific">Streptacidiphilus pinicola</name>
    <dbReference type="NCBI Taxonomy" id="2219663"/>
    <lineage>
        <taxon>Bacteria</taxon>
        <taxon>Bacillati</taxon>
        <taxon>Actinomycetota</taxon>
        <taxon>Actinomycetes</taxon>
        <taxon>Kitasatosporales</taxon>
        <taxon>Streptomycetaceae</taxon>
        <taxon>Streptacidiphilus</taxon>
    </lineage>
</organism>